<dbReference type="GO" id="GO:0016020">
    <property type="term" value="C:membrane"/>
    <property type="evidence" value="ECO:0007669"/>
    <property type="project" value="TreeGrafter"/>
</dbReference>
<dbReference type="AlphaFoldDB" id="A0A5N5IGI9"/>
<keyword evidence="3" id="KW-1185">Reference proteome</keyword>
<keyword evidence="1" id="KW-0812">Transmembrane</keyword>
<evidence type="ECO:0000313" key="3">
    <source>
        <dbReference type="Proteomes" id="UP000327157"/>
    </source>
</evidence>
<organism evidence="2 3">
    <name type="scientific">Pyrus ussuriensis x Pyrus communis</name>
    <dbReference type="NCBI Taxonomy" id="2448454"/>
    <lineage>
        <taxon>Eukaryota</taxon>
        <taxon>Viridiplantae</taxon>
        <taxon>Streptophyta</taxon>
        <taxon>Embryophyta</taxon>
        <taxon>Tracheophyta</taxon>
        <taxon>Spermatophyta</taxon>
        <taxon>Magnoliopsida</taxon>
        <taxon>eudicotyledons</taxon>
        <taxon>Gunneridae</taxon>
        <taxon>Pentapetalae</taxon>
        <taxon>rosids</taxon>
        <taxon>fabids</taxon>
        <taxon>Rosales</taxon>
        <taxon>Rosaceae</taxon>
        <taxon>Amygdaloideae</taxon>
        <taxon>Maleae</taxon>
        <taxon>Pyrus</taxon>
    </lineage>
</organism>
<feature type="transmembrane region" description="Helical" evidence="1">
    <location>
        <begin position="74"/>
        <end position="100"/>
    </location>
</feature>
<accession>A0A5N5IGI9</accession>
<reference evidence="2 3" key="3">
    <citation type="submission" date="2019-11" db="EMBL/GenBank/DDBJ databases">
        <title>A de novo genome assembly of a pear dwarfing rootstock.</title>
        <authorList>
            <person name="Wang F."/>
            <person name="Wang J."/>
            <person name="Li S."/>
            <person name="Zhang Y."/>
            <person name="Fang M."/>
            <person name="Ma L."/>
            <person name="Zhao Y."/>
            <person name="Jiang S."/>
        </authorList>
    </citation>
    <scope>NUCLEOTIDE SEQUENCE [LARGE SCALE GENOMIC DNA]</scope>
    <source>
        <strain evidence="2">S2</strain>
        <tissue evidence="2">Leaf</tissue>
    </source>
</reference>
<dbReference type="Proteomes" id="UP000327157">
    <property type="component" value="Chromosome 5"/>
</dbReference>
<protein>
    <submittedName>
        <fullName evidence="2">Uncharacterized protein</fullName>
    </submittedName>
</protein>
<reference evidence="3" key="2">
    <citation type="submission" date="2019-10" db="EMBL/GenBank/DDBJ databases">
        <title>A de novo genome assembly of a pear dwarfing rootstock.</title>
        <authorList>
            <person name="Wang F."/>
            <person name="Wang J."/>
            <person name="Li S."/>
            <person name="Zhang Y."/>
            <person name="Fang M."/>
            <person name="Ma L."/>
            <person name="Zhao Y."/>
            <person name="Jiang S."/>
        </authorList>
    </citation>
    <scope>NUCLEOTIDE SEQUENCE [LARGE SCALE GENOMIC DNA]</scope>
</reference>
<sequence>MDCDGNTILHQAADRSFYSIALSQNLIGPAMQLQAELRWFMWPLATVVFAAAYPIHGVNEQRGRPVFQDDPLSFLFTCMDVVAIACSLSSMALFLSVLFLHSSTRFSLAAFLARS</sequence>
<dbReference type="PANTHER" id="PTHR24177">
    <property type="entry name" value="CASKIN"/>
    <property type="match status" value="1"/>
</dbReference>
<comment type="caution">
    <text evidence="2">The sequence shown here is derived from an EMBL/GenBank/DDBJ whole genome shotgun (WGS) entry which is preliminary data.</text>
</comment>
<keyword evidence="1" id="KW-0472">Membrane</keyword>
<dbReference type="PANTHER" id="PTHR24177:SF215">
    <property type="entry name" value="PGG DOMAIN-CONTAINING PROTEIN"/>
    <property type="match status" value="1"/>
</dbReference>
<feature type="transmembrane region" description="Helical" evidence="1">
    <location>
        <begin position="37"/>
        <end position="54"/>
    </location>
</feature>
<name>A0A5N5IGI9_9ROSA</name>
<keyword evidence="1" id="KW-1133">Transmembrane helix</keyword>
<gene>
    <name evidence="2" type="ORF">D8674_028096</name>
</gene>
<proteinExistence type="predicted"/>
<dbReference type="EMBL" id="SMOL01000004">
    <property type="protein sequence ID" value="KAB2637562.1"/>
    <property type="molecule type" value="Genomic_DNA"/>
</dbReference>
<evidence type="ECO:0000313" key="2">
    <source>
        <dbReference type="EMBL" id="KAB2637562.1"/>
    </source>
</evidence>
<evidence type="ECO:0000256" key="1">
    <source>
        <dbReference type="SAM" id="Phobius"/>
    </source>
</evidence>
<reference evidence="2 3" key="1">
    <citation type="submission" date="2019-09" db="EMBL/GenBank/DDBJ databases">
        <authorList>
            <person name="Ou C."/>
        </authorList>
    </citation>
    <scope>NUCLEOTIDE SEQUENCE [LARGE SCALE GENOMIC DNA]</scope>
    <source>
        <strain evidence="2">S2</strain>
        <tissue evidence="2">Leaf</tissue>
    </source>
</reference>